<organism evidence="1 2">
    <name type="scientific">Dioscorea alata</name>
    <name type="common">Purple yam</name>
    <dbReference type="NCBI Taxonomy" id="55571"/>
    <lineage>
        <taxon>Eukaryota</taxon>
        <taxon>Viridiplantae</taxon>
        <taxon>Streptophyta</taxon>
        <taxon>Embryophyta</taxon>
        <taxon>Tracheophyta</taxon>
        <taxon>Spermatophyta</taxon>
        <taxon>Magnoliopsida</taxon>
        <taxon>Liliopsida</taxon>
        <taxon>Dioscoreales</taxon>
        <taxon>Dioscoreaceae</taxon>
        <taxon>Dioscorea</taxon>
    </lineage>
</organism>
<keyword evidence="1" id="KW-0723">Serine/threonine-protein kinase</keyword>
<dbReference type="EC" id="2.7.11.1" evidence="1"/>
<comment type="caution">
    <text evidence="1">The sequence shown here is derived from an EMBL/GenBank/DDBJ whole genome shotgun (WGS) entry which is preliminary data.</text>
</comment>
<dbReference type="Proteomes" id="UP000827976">
    <property type="component" value="Chromosome 11"/>
</dbReference>
<dbReference type="EMBL" id="CM037021">
    <property type="protein sequence ID" value="KAH7669142.1"/>
    <property type="molecule type" value="Genomic_DNA"/>
</dbReference>
<evidence type="ECO:0000313" key="2">
    <source>
        <dbReference type="Proteomes" id="UP000827976"/>
    </source>
</evidence>
<reference evidence="2" key="1">
    <citation type="journal article" date="2022" name="Nat. Commun.">
        <title>Chromosome evolution and the genetic basis of agronomically important traits in greater yam.</title>
        <authorList>
            <person name="Bredeson J.V."/>
            <person name="Lyons J.B."/>
            <person name="Oniyinde I.O."/>
            <person name="Okereke N.R."/>
            <person name="Kolade O."/>
            <person name="Nnabue I."/>
            <person name="Nwadili C.O."/>
            <person name="Hribova E."/>
            <person name="Parker M."/>
            <person name="Nwogha J."/>
            <person name="Shu S."/>
            <person name="Carlson J."/>
            <person name="Kariba R."/>
            <person name="Muthemba S."/>
            <person name="Knop K."/>
            <person name="Barton G.J."/>
            <person name="Sherwood A.V."/>
            <person name="Lopez-Montes A."/>
            <person name="Asiedu R."/>
            <person name="Jamnadass R."/>
            <person name="Muchugi A."/>
            <person name="Goodstein D."/>
            <person name="Egesi C.N."/>
            <person name="Featherston J."/>
            <person name="Asfaw A."/>
            <person name="Simpson G.G."/>
            <person name="Dolezel J."/>
            <person name="Hendre P.S."/>
            <person name="Van Deynze A."/>
            <person name="Kumar P.L."/>
            <person name="Obidiegwu J.E."/>
            <person name="Bhattacharjee R."/>
            <person name="Rokhsar D.S."/>
        </authorList>
    </citation>
    <scope>NUCLEOTIDE SEQUENCE [LARGE SCALE GENOMIC DNA]</scope>
    <source>
        <strain evidence="2">cv. TDa95/00328</strain>
    </source>
</reference>
<name>A0ACB7V6V4_DIOAL</name>
<gene>
    <name evidence="1" type="ORF">IHE45_11G058300</name>
</gene>
<evidence type="ECO:0000313" key="1">
    <source>
        <dbReference type="EMBL" id="KAH7669142.1"/>
    </source>
</evidence>
<protein>
    <submittedName>
        <fullName evidence="1">Non-specific serine/threonine protein kinase protein</fullName>
        <ecNumber evidence="1">2.7.10.2</ecNumber>
        <ecNumber evidence="1">2.7.11.1</ecNumber>
    </submittedName>
</protein>
<proteinExistence type="predicted"/>
<keyword evidence="1" id="KW-0418">Kinase</keyword>
<sequence length="326" mass="36683">MGCCTSTPKQQENPNSGDDDQHNTAGTNPPAQGTTSFRHYNYLELVVATHGYARENILATSGGDIFPNYVYWGRLRDGRKVAIKRFSPEAWPIVDLFKEEAIKAGRLRHRRLVSLIGYSYWGDDEKLLVAEFKPNDSLADHLFYGKKTMKWSMRLRVARYIAEALEYCCSEGQALYHDLNSYKVLFDEGGNVCLSCFGLVKNKRDGRCFATNISYYSPEIIRGRTTRESMIFNFGLVLLDLLSGEPISVQLNVELIMDRRIPIVLDPRLKGKCSAEEATALEELAHQCQLYNHTDRPTIKDVIATIAQIQSNAAGPSNSMPKTGAR</sequence>
<accession>A0ACB7V6V4</accession>
<keyword evidence="2" id="KW-1185">Reference proteome</keyword>
<dbReference type="EC" id="2.7.10.2" evidence="1"/>
<keyword evidence="1" id="KW-0808">Transferase</keyword>